<keyword evidence="2" id="KW-1185">Reference proteome</keyword>
<name>A0ABR6FLR0_9BURK</name>
<sequence length="220" mass="24706">MGGRRWSPEEKAVLKAIAGERLTLISQMHRLPGRTWEGAKNQAAKLDISLSEAMKWTPRERKLLAQIYRSKESIKQGVRRLLPHRNYVEAKGEAQRIGLSGKKMRRGREGYSWVWEAIERALADGQSMTCAQLMVATGASRNSIDKLLARYHGKKVRVGDWARSGRCGNLSAKWELGVGPDALKPPRKTASIACREYRERQAVRAGRVDPFASLVRQVSA</sequence>
<dbReference type="RefSeq" id="WP_110384516.1">
    <property type="nucleotide sequence ID" value="NZ_JACHVZ010000007.1"/>
</dbReference>
<dbReference type="EMBL" id="JACHVZ010000007">
    <property type="protein sequence ID" value="MBB2928371.1"/>
    <property type="molecule type" value="Genomic_DNA"/>
</dbReference>
<protein>
    <submittedName>
        <fullName evidence="1">Uncharacterized protein</fullName>
    </submittedName>
</protein>
<organism evidence="1 2">
    <name type="scientific">Paraburkholderia silvatlantica</name>
    <dbReference type="NCBI Taxonomy" id="321895"/>
    <lineage>
        <taxon>Bacteria</taxon>
        <taxon>Pseudomonadati</taxon>
        <taxon>Pseudomonadota</taxon>
        <taxon>Betaproteobacteria</taxon>
        <taxon>Burkholderiales</taxon>
        <taxon>Burkholderiaceae</taxon>
        <taxon>Paraburkholderia</taxon>
    </lineage>
</organism>
<proteinExistence type="predicted"/>
<gene>
    <name evidence="1" type="ORF">FHX59_002793</name>
</gene>
<evidence type="ECO:0000313" key="2">
    <source>
        <dbReference type="Proteomes" id="UP000533533"/>
    </source>
</evidence>
<accession>A0ABR6FLR0</accession>
<dbReference type="Proteomes" id="UP000533533">
    <property type="component" value="Unassembled WGS sequence"/>
</dbReference>
<reference evidence="1 2" key="1">
    <citation type="submission" date="2020-08" db="EMBL/GenBank/DDBJ databases">
        <title>Genomic Encyclopedia of Type Strains, Phase IV (KMG-V): Genome sequencing to study the core and pangenomes of soil and plant-associated prokaryotes.</title>
        <authorList>
            <person name="Whitman W."/>
        </authorList>
    </citation>
    <scope>NUCLEOTIDE SEQUENCE [LARGE SCALE GENOMIC DNA]</scope>
    <source>
        <strain evidence="1 2">SRMrh-85</strain>
    </source>
</reference>
<comment type="caution">
    <text evidence="1">The sequence shown here is derived from an EMBL/GenBank/DDBJ whole genome shotgun (WGS) entry which is preliminary data.</text>
</comment>
<evidence type="ECO:0000313" key="1">
    <source>
        <dbReference type="EMBL" id="MBB2928371.1"/>
    </source>
</evidence>